<dbReference type="EMBL" id="LAZR01069651">
    <property type="protein sequence ID" value="KKK47291.1"/>
    <property type="molecule type" value="Genomic_DNA"/>
</dbReference>
<organism evidence="1">
    <name type="scientific">marine sediment metagenome</name>
    <dbReference type="NCBI Taxonomy" id="412755"/>
    <lineage>
        <taxon>unclassified sequences</taxon>
        <taxon>metagenomes</taxon>
        <taxon>ecological metagenomes</taxon>
    </lineage>
</organism>
<evidence type="ECO:0000313" key="1">
    <source>
        <dbReference type="EMBL" id="KKK47291.1"/>
    </source>
</evidence>
<proteinExistence type="predicted"/>
<name>A0A0F8YGX6_9ZZZZ</name>
<feature type="non-terminal residue" evidence="1">
    <location>
        <position position="1"/>
    </location>
</feature>
<accession>A0A0F8YGX6</accession>
<comment type="caution">
    <text evidence="1">The sequence shown here is derived from an EMBL/GenBank/DDBJ whole genome shotgun (WGS) entry which is preliminary data.</text>
</comment>
<reference evidence="1" key="1">
    <citation type="journal article" date="2015" name="Nature">
        <title>Complex archaea that bridge the gap between prokaryotes and eukaryotes.</title>
        <authorList>
            <person name="Spang A."/>
            <person name="Saw J.H."/>
            <person name="Jorgensen S.L."/>
            <person name="Zaremba-Niedzwiedzka K."/>
            <person name="Martijn J."/>
            <person name="Lind A.E."/>
            <person name="van Eijk R."/>
            <person name="Schleper C."/>
            <person name="Guy L."/>
            <person name="Ettema T.J."/>
        </authorList>
    </citation>
    <scope>NUCLEOTIDE SEQUENCE</scope>
</reference>
<protein>
    <submittedName>
        <fullName evidence="1">Uncharacterized protein</fullName>
    </submittedName>
</protein>
<dbReference type="AlphaFoldDB" id="A0A0F8YGX6"/>
<sequence>CRVVQDGESFNKVREEVKANAWVEIADMVAIIEEASKQ</sequence>
<gene>
    <name evidence="1" type="ORF">LCGC14_3156710</name>
</gene>